<organism evidence="1 2">
    <name type="scientific">Trichogramma brassicae</name>
    <dbReference type="NCBI Taxonomy" id="86971"/>
    <lineage>
        <taxon>Eukaryota</taxon>
        <taxon>Metazoa</taxon>
        <taxon>Ecdysozoa</taxon>
        <taxon>Arthropoda</taxon>
        <taxon>Hexapoda</taxon>
        <taxon>Insecta</taxon>
        <taxon>Pterygota</taxon>
        <taxon>Neoptera</taxon>
        <taxon>Endopterygota</taxon>
        <taxon>Hymenoptera</taxon>
        <taxon>Apocrita</taxon>
        <taxon>Proctotrupomorpha</taxon>
        <taxon>Chalcidoidea</taxon>
        <taxon>Trichogrammatidae</taxon>
        <taxon>Trichogramma</taxon>
    </lineage>
</organism>
<dbReference type="PANTHER" id="PTHR47331:SF5">
    <property type="entry name" value="RIBONUCLEASE H"/>
    <property type="match status" value="1"/>
</dbReference>
<accession>A0A6H5ISC4</accession>
<gene>
    <name evidence="1" type="ORF">TBRA_LOCUS11490</name>
</gene>
<dbReference type="EMBL" id="CADCXV010000979">
    <property type="protein sequence ID" value="CAB0039752.1"/>
    <property type="molecule type" value="Genomic_DNA"/>
</dbReference>
<keyword evidence="2" id="KW-1185">Reference proteome</keyword>
<proteinExistence type="predicted"/>
<reference evidence="1 2" key="1">
    <citation type="submission" date="2020-02" db="EMBL/GenBank/DDBJ databases">
        <authorList>
            <person name="Ferguson B K."/>
        </authorList>
    </citation>
    <scope>NUCLEOTIDE SEQUENCE [LARGE SCALE GENOMIC DNA]</scope>
</reference>
<dbReference type="OrthoDB" id="8057024at2759"/>
<evidence type="ECO:0000313" key="1">
    <source>
        <dbReference type="EMBL" id="CAB0039752.1"/>
    </source>
</evidence>
<dbReference type="AlphaFoldDB" id="A0A6H5ISC4"/>
<protein>
    <submittedName>
        <fullName evidence="1">Uncharacterized protein</fullName>
    </submittedName>
</protein>
<evidence type="ECO:0000313" key="2">
    <source>
        <dbReference type="Proteomes" id="UP000479190"/>
    </source>
</evidence>
<dbReference type="PANTHER" id="PTHR47331">
    <property type="entry name" value="PHD-TYPE DOMAIN-CONTAINING PROTEIN"/>
    <property type="match status" value="1"/>
</dbReference>
<name>A0A6H5ISC4_9HYME</name>
<sequence>MDEAVSTLGLKWLPGLDCFSFQFRPILTSSPATRRTMLADIARTFNPMGWLSPVLSDSSVVLEWIRGHPSRWPTFVANRVSDIQTGPPDASWRLVRTMDNLADCATRGLSPLDLAVFSLWWTGPPWILDEETTWPASIVPPDQSVQVMIARQAPPPAAAGCLPDFGPFSSFNRMVKVLCSCRQWLTALRRGEATISRAEDWRQAECLCFRLIQAHHSADDVTAITSGRILHKRSNLAKLHPFVDSEGLIRVGERLQHAPLSYPLMAVHSLCAHTSVASFGLFEALALFTQVTRTAFAALVFEPLQWSNRWAHCLPFELLSGDLFRQLDWIMPGRCLYYFQKPVKPRPRKDTSPFSYAWWFEQSMWRWCRTGLPMRSSQRFPTSVLEEDCLRC</sequence>
<dbReference type="Proteomes" id="UP000479190">
    <property type="component" value="Unassembled WGS sequence"/>
</dbReference>